<dbReference type="Gene3D" id="1.25.10.10">
    <property type="entry name" value="Leucine-rich Repeat Variant"/>
    <property type="match status" value="1"/>
</dbReference>
<dbReference type="EMBL" id="BARV01039587">
    <property type="protein sequence ID" value="GAI46972.1"/>
    <property type="molecule type" value="Genomic_DNA"/>
</dbReference>
<dbReference type="InterPro" id="IPR011989">
    <property type="entry name" value="ARM-like"/>
</dbReference>
<feature type="compositionally biased region" description="Basic and acidic residues" evidence="1">
    <location>
        <begin position="120"/>
        <end position="137"/>
    </location>
</feature>
<evidence type="ECO:0000256" key="1">
    <source>
        <dbReference type="SAM" id="MobiDB-lite"/>
    </source>
</evidence>
<reference evidence="2" key="1">
    <citation type="journal article" date="2014" name="Front. Microbiol.">
        <title>High frequency of phylogenetically diverse reductive dehalogenase-homologous genes in deep subseafloor sedimentary metagenomes.</title>
        <authorList>
            <person name="Kawai M."/>
            <person name="Futagami T."/>
            <person name="Toyoda A."/>
            <person name="Takaki Y."/>
            <person name="Nishi S."/>
            <person name="Hori S."/>
            <person name="Arai W."/>
            <person name="Tsubouchi T."/>
            <person name="Morono Y."/>
            <person name="Uchiyama I."/>
            <person name="Ito T."/>
            <person name="Fujiyama A."/>
            <person name="Inagaki F."/>
            <person name="Takami H."/>
        </authorList>
    </citation>
    <scope>NUCLEOTIDE SEQUENCE</scope>
    <source>
        <strain evidence="2">Expedition CK06-06</strain>
    </source>
</reference>
<gene>
    <name evidence="2" type="ORF">S06H3_60633</name>
</gene>
<name>X1NSH2_9ZZZZ</name>
<sequence length="144" mass="16426">LRSLKYLKDDDTLDYVKQMAHEMDFREKSKREKEAILKFLASTKSGEISAFLQSILKKGKIFFPYKTNETRLCAVSALGVMATPEAADILKLGIKIRNKAIRTACKFALGKIASEKELEKYTKKEQKEDTKEEPKEDSNEEQSA</sequence>
<organism evidence="2">
    <name type="scientific">marine sediment metagenome</name>
    <dbReference type="NCBI Taxonomy" id="412755"/>
    <lineage>
        <taxon>unclassified sequences</taxon>
        <taxon>metagenomes</taxon>
        <taxon>ecological metagenomes</taxon>
    </lineage>
</organism>
<dbReference type="AlphaFoldDB" id="X1NSH2"/>
<comment type="caution">
    <text evidence="2">The sequence shown here is derived from an EMBL/GenBank/DDBJ whole genome shotgun (WGS) entry which is preliminary data.</text>
</comment>
<feature type="region of interest" description="Disordered" evidence="1">
    <location>
        <begin position="120"/>
        <end position="144"/>
    </location>
</feature>
<proteinExistence type="predicted"/>
<feature type="non-terminal residue" evidence="2">
    <location>
        <position position="1"/>
    </location>
</feature>
<accession>X1NSH2</accession>
<evidence type="ECO:0008006" key="3">
    <source>
        <dbReference type="Google" id="ProtNLM"/>
    </source>
</evidence>
<protein>
    <recommendedName>
        <fullName evidence="3">HEAT repeat domain-containing protein</fullName>
    </recommendedName>
</protein>
<evidence type="ECO:0000313" key="2">
    <source>
        <dbReference type="EMBL" id="GAI46972.1"/>
    </source>
</evidence>